<keyword evidence="3" id="KW-1185">Reference proteome</keyword>
<reference evidence="3" key="1">
    <citation type="submission" date="2016-03" db="EMBL/GenBank/DDBJ databases">
        <authorList>
            <person name="Berryman E.N."/>
            <person name="Forrest K.M."/>
            <person name="McHale L."/>
            <person name="Wertz A.T."/>
            <person name="Zhuang Z."/>
            <person name="Kasturiarachi N.S."/>
            <person name="Pressimone C.A."/>
            <person name="Schiebel J.G."/>
            <person name="Furbee E.C."/>
            <person name="Grubb S.R."/>
            <person name="Warner M.H."/>
            <person name="Montgomery M.T."/>
            <person name="Garlena R.A."/>
            <person name="Russell D.A."/>
            <person name="Pope W.H."/>
            <person name="Jacobs-Sera D."/>
            <person name="Hendrix R.W."/>
            <person name="Hatfull G.F."/>
        </authorList>
    </citation>
    <scope>NUCLEOTIDE SEQUENCE [LARGE SCALE GENOMIC DNA]</scope>
</reference>
<proteinExistence type="predicted"/>
<feature type="coiled-coil region" evidence="1">
    <location>
        <begin position="79"/>
        <end position="106"/>
    </location>
</feature>
<dbReference type="Proteomes" id="UP000203938">
    <property type="component" value="Segment"/>
</dbReference>
<gene>
    <name evidence="2" type="primary">34</name>
    <name evidence="2" type="ORF">SEA_BETTERKATZ_34</name>
</gene>
<evidence type="ECO:0008006" key="4">
    <source>
        <dbReference type="Google" id="ProtNLM"/>
    </source>
</evidence>
<protein>
    <recommendedName>
        <fullName evidence="4">HicB-like antitoxin</fullName>
    </recommendedName>
</protein>
<evidence type="ECO:0000313" key="2">
    <source>
        <dbReference type="EMBL" id="AMS03669.1"/>
    </source>
</evidence>
<dbReference type="GeneID" id="29125599"/>
<evidence type="ECO:0000313" key="3">
    <source>
        <dbReference type="Proteomes" id="UP000203938"/>
    </source>
</evidence>
<dbReference type="OrthoDB" id="27867at10239"/>
<sequence>MNTTAQAHTYRVEVTREDKYWIIRVPELLDNFDNEPVLTQARRYDEIESQARDLICVTADVAPSTIDLDVHVTVDDLDLVGVGRRLRNEREQVAELEQRVITESRDTARKLREAGLDLRDIGEVVGVSFQRVSQLLSK</sequence>
<organism evidence="2 3">
    <name type="scientific">Gordonia phage BetterKatz</name>
    <dbReference type="NCBI Taxonomy" id="1821551"/>
    <lineage>
        <taxon>Viruses</taxon>
        <taxon>Duplodnaviria</taxon>
        <taxon>Heunggongvirae</taxon>
        <taxon>Uroviricota</taxon>
        <taxon>Caudoviricetes</taxon>
        <taxon>Betterkatzvirus</taxon>
        <taxon>Betterkatzvirus betterkatz</taxon>
    </lineage>
</organism>
<accession>A0A142KC36</accession>
<dbReference type="RefSeq" id="YP_009302791.1">
    <property type="nucleotide sequence ID" value="NC_031247.1"/>
</dbReference>
<evidence type="ECO:0000256" key="1">
    <source>
        <dbReference type="SAM" id="Coils"/>
    </source>
</evidence>
<keyword evidence="1" id="KW-0175">Coiled coil</keyword>
<dbReference type="EMBL" id="KU963261">
    <property type="protein sequence ID" value="AMS03669.1"/>
    <property type="molecule type" value="Genomic_DNA"/>
</dbReference>
<name>A0A142KC36_9CAUD</name>
<dbReference type="KEGG" id="vg:29125599"/>